<sequence>MSIYLFTYLSSYLAISFCSYLSLYLYFFISIYLSISFHICTSSYLSIYLFSYLSIYSPSPPVALSLSLSLSLSFFCGINFLTSHNPFSPFLLIILSLLLLSLSLSLSLSFFLPLSQDEDISPDHTTVNSSFWKYFFSLSNSFQIITPTDIEFFFFLPLQPSYASQKKADIYKKIKKKMVPVGVGQARQIYSSP</sequence>
<evidence type="ECO:0000313" key="2">
    <source>
        <dbReference type="EMBL" id="CAE1237577.1"/>
    </source>
</evidence>
<feature type="transmembrane region" description="Helical" evidence="1">
    <location>
        <begin position="87"/>
        <end position="112"/>
    </location>
</feature>
<protein>
    <submittedName>
        <fullName evidence="2">Uncharacterized protein</fullName>
    </submittedName>
</protein>
<dbReference type="Proteomes" id="UP000597762">
    <property type="component" value="Unassembled WGS sequence"/>
</dbReference>
<gene>
    <name evidence="2" type="ORF">SPHA_20817</name>
</gene>
<proteinExistence type="predicted"/>
<feature type="transmembrane region" description="Helical" evidence="1">
    <location>
        <begin position="35"/>
        <end position="55"/>
    </location>
</feature>
<dbReference type="EMBL" id="CAHIKZ030000765">
    <property type="protein sequence ID" value="CAE1237577.1"/>
    <property type="molecule type" value="Genomic_DNA"/>
</dbReference>
<evidence type="ECO:0000256" key="1">
    <source>
        <dbReference type="SAM" id="Phobius"/>
    </source>
</evidence>
<comment type="caution">
    <text evidence="2">The sequence shown here is derived from an EMBL/GenBank/DDBJ whole genome shotgun (WGS) entry which is preliminary data.</text>
</comment>
<organism evidence="2 3">
    <name type="scientific">Acanthosepion pharaonis</name>
    <name type="common">Pharaoh cuttlefish</name>
    <name type="synonym">Sepia pharaonis</name>
    <dbReference type="NCBI Taxonomy" id="158019"/>
    <lineage>
        <taxon>Eukaryota</taxon>
        <taxon>Metazoa</taxon>
        <taxon>Spiralia</taxon>
        <taxon>Lophotrochozoa</taxon>
        <taxon>Mollusca</taxon>
        <taxon>Cephalopoda</taxon>
        <taxon>Coleoidea</taxon>
        <taxon>Decapodiformes</taxon>
        <taxon>Sepiida</taxon>
        <taxon>Sepiina</taxon>
        <taxon>Sepiidae</taxon>
        <taxon>Acanthosepion</taxon>
    </lineage>
</organism>
<dbReference type="AlphaFoldDB" id="A0A812BSC0"/>
<feature type="transmembrane region" description="Helical" evidence="1">
    <location>
        <begin position="62"/>
        <end position="81"/>
    </location>
</feature>
<keyword evidence="3" id="KW-1185">Reference proteome</keyword>
<keyword evidence="1" id="KW-1133">Transmembrane helix</keyword>
<accession>A0A812BSC0</accession>
<keyword evidence="1" id="KW-0472">Membrane</keyword>
<feature type="transmembrane region" description="Helical" evidence="1">
    <location>
        <begin position="12"/>
        <end position="29"/>
    </location>
</feature>
<name>A0A812BSC0_ACAPH</name>
<keyword evidence="1" id="KW-0812">Transmembrane</keyword>
<evidence type="ECO:0000313" key="3">
    <source>
        <dbReference type="Proteomes" id="UP000597762"/>
    </source>
</evidence>
<reference evidence="2" key="1">
    <citation type="submission" date="2021-01" db="EMBL/GenBank/DDBJ databases">
        <authorList>
            <person name="Li R."/>
            <person name="Bekaert M."/>
        </authorList>
    </citation>
    <scope>NUCLEOTIDE SEQUENCE</scope>
    <source>
        <strain evidence="2">Farmed</strain>
    </source>
</reference>